<dbReference type="SMART" id="SM00326">
    <property type="entry name" value="SH3"/>
    <property type="match status" value="1"/>
</dbReference>
<dbReference type="Proteomes" id="UP000030755">
    <property type="component" value="Unassembled WGS sequence"/>
</dbReference>
<dbReference type="InterPro" id="IPR001452">
    <property type="entry name" value="SH3_domain"/>
</dbReference>
<dbReference type="CDD" id="cd00174">
    <property type="entry name" value="SH3"/>
    <property type="match status" value="1"/>
</dbReference>
<evidence type="ECO:0000256" key="3">
    <source>
        <dbReference type="SAM" id="MobiDB-lite"/>
    </source>
</evidence>
<evidence type="ECO:0000256" key="1">
    <source>
        <dbReference type="ARBA" id="ARBA00022443"/>
    </source>
</evidence>
<dbReference type="Gene3D" id="2.30.30.40">
    <property type="entry name" value="SH3 Domains"/>
    <property type="match status" value="1"/>
</dbReference>
<organism evidence="5 6">
    <name type="scientific">Rozella allomycis (strain CSF55)</name>
    <dbReference type="NCBI Taxonomy" id="988480"/>
    <lineage>
        <taxon>Eukaryota</taxon>
        <taxon>Fungi</taxon>
        <taxon>Fungi incertae sedis</taxon>
        <taxon>Cryptomycota</taxon>
        <taxon>Cryptomycota incertae sedis</taxon>
        <taxon>Rozella</taxon>
    </lineage>
</organism>
<dbReference type="Pfam" id="PF00018">
    <property type="entry name" value="SH3_1"/>
    <property type="match status" value="1"/>
</dbReference>
<feature type="region of interest" description="Disordered" evidence="3">
    <location>
        <begin position="1"/>
        <end position="38"/>
    </location>
</feature>
<dbReference type="OrthoDB" id="19092at2759"/>
<feature type="domain" description="SH3" evidence="4">
    <location>
        <begin position="58"/>
        <end position="120"/>
    </location>
</feature>
<evidence type="ECO:0000256" key="2">
    <source>
        <dbReference type="PROSITE-ProRule" id="PRU00192"/>
    </source>
</evidence>
<sequence>MEGEDENDSTAHSLDEIPSIEESLIEKEAVTNPTKSKHVTTEIENPFLTPKTTDFNVYFPRTATVMFDYFAASQDEIQVSQGEKVEIIDDSDPNWCLVKSCRDPTLDGFIPHSYLSFQKNKPLSQELKSSNNVNKHSSKKRSVSSLRTRTPAAVSPIPRGRSVSETFIMQKPIQVKGNNELLKTFPSLIQQHEIDGKESLRSI</sequence>
<proteinExistence type="predicted"/>
<feature type="region of interest" description="Disordered" evidence="3">
    <location>
        <begin position="126"/>
        <end position="158"/>
    </location>
</feature>
<reference evidence="5 6" key="1">
    <citation type="journal article" date="2013" name="Curr. Biol.">
        <title>Shared signatures of parasitism and phylogenomics unite Cryptomycota and microsporidia.</title>
        <authorList>
            <person name="James T.Y."/>
            <person name="Pelin A."/>
            <person name="Bonen L."/>
            <person name="Ahrendt S."/>
            <person name="Sain D."/>
            <person name="Corradi N."/>
            <person name="Stajich J.E."/>
        </authorList>
    </citation>
    <scope>NUCLEOTIDE SEQUENCE [LARGE SCALE GENOMIC DNA]</scope>
    <source>
        <strain evidence="5 6">CSF55</strain>
    </source>
</reference>
<dbReference type="HOGENOM" id="CLU_1349574_0_0_1"/>
<evidence type="ECO:0000259" key="4">
    <source>
        <dbReference type="PROSITE" id="PS50002"/>
    </source>
</evidence>
<protein>
    <recommendedName>
        <fullName evidence="4">SH3 domain-containing protein</fullName>
    </recommendedName>
</protein>
<dbReference type="EMBL" id="KE560887">
    <property type="protein sequence ID" value="EPZ35054.1"/>
    <property type="molecule type" value="Genomic_DNA"/>
</dbReference>
<dbReference type="InterPro" id="IPR036028">
    <property type="entry name" value="SH3-like_dom_sf"/>
</dbReference>
<accession>A0A075AY41</accession>
<keyword evidence="1 2" id="KW-0728">SH3 domain</keyword>
<dbReference type="SUPFAM" id="SSF50044">
    <property type="entry name" value="SH3-domain"/>
    <property type="match status" value="1"/>
</dbReference>
<dbReference type="AlphaFoldDB" id="A0A075AY41"/>
<keyword evidence="6" id="KW-1185">Reference proteome</keyword>
<evidence type="ECO:0000313" key="5">
    <source>
        <dbReference type="EMBL" id="EPZ35054.1"/>
    </source>
</evidence>
<evidence type="ECO:0000313" key="6">
    <source>
        <dbReference type="Proteomes" id="UP000030755"/>
    </source>
</evidence>
<dbReference type="PROSITE" id="PS50002">
    <property type="entry name" value="SH3"/>
    <property type="match status" value="1"/>
</dbReference>
<name>A0A075AY41_ROZAC</name>
<gene>
    <name evidence="5" type="ORF">O9G_004072</name>
</gene>